<dbReference type="InterPro" id="IPR017793">
    <property type="entry name" value="ABC_transptr_urea-assoc_sub-bd"/>
</dbReference>
<dbReference type="Gene3D" id="3.40.190.10">
    <property type="entry name" value="Periplasmic binding protein-like II"/>
    <property type="match status" value="2"/>
</dbReference>
<evidence type="ECO:0000259" key="4">
    <source>
        <dbReference type="Pfam" id="PF09084"/>
    </source>
</evidence>
<evidence type="ECO:0000256" key="1">
    <source>
        <dbReference type="ARBA" id="ARBA00004418"/>
    </source>
</evidence>
<comment type="caution">
    <text evidence="5">The sequence shown here is derived from an EMBL/GenBank/DDBJ whole genome shotgun (WGS) entry which is preliminary data.</text>
</comment>
<dbReference type="Proteomes" id="UP000717995">
    <property type="component" value="Unassembled WGS sequence"/>
</dbReference>
<protein>
    <submittedName>
        <fullName evidence="5">ABC transporter substrate-binding protein</fullName>
    </submittedName>
</protein>
<keyword evidence="3" id="KW-0732">Signal</keyword>
<dbReference type="InterPro" id="IPR015168">
    <property type="entry name" value="SsuA/THI5"/>
</dbReference>
<evidence type="ECO:0000256" key="3">
    <source>
        <dbReference type="ARBA" id="ARBA00022729"/>
    </source>
</evidence>
<dbReference type="PANTHER" id="PTHR30024:SF47">
    <property type="entry name" value="TAURINE-BINDING PERIPLASMIC PROTEIN"/>
    <property type="match status" value="1"/>
</dbReference>
<comment type="similarity">
    <text evidence="2">Belongs to the bacterial solute-binding protein SsuA/TauA family.</text>
</comment>
<organism evidence="5 6">
    <name type="scientific">Zestomonas insulae</name>
    <dbReference type="NCBI Taxonomy" id="2809017"/>
    <lineage>
        <taxon>Bacteria</taxon>
        <taxon>Pseudomonadati</taxon>
        <taxon>Pseudomonadota</taxon>
        <taxon>Gammaproteobacteria</taxon>
        <taxon>Pseudomonadales</taxon>
        <taxon>Pseudomonadaceae</taxon>
        <taxon>Zestomonas</taxon>
    </lineage>
</organism>
<dbReference type="PANTHER" id="PTHR30024">
    <property type="entry name" value="ALIPHATIC SULFONATES-BINDING PROTEIN-RELATED"/>
    <property type="match status" value="1"/>
</dbReference>
<gene>
    <name evidence="5" type="ORF">JQX08_21690</name>
</gene>
<sequence>MSALSRFTRRGLAVLGLGACLLAQPVLAKEQFRIAWSLYPGFMPMEYARTSGIMDKWAKKYGIEVEIVQVNDYIEGINQYSAGAFDACLMATMDALTIPAAGGVDSTLLTIGDYSNGNDAIILKHGSSLADIKGQPVNLIQFSVSHYFLARALESVGLSERDLTLVNTSDADMVPLFGQPAVTAMVTWNPMVSDILKRDDAHLVFDSRQMPGELTDGIVVNSATVAKHPELAKALIGAWFETLAVMGEDSDAGREARSVMGQAAGTDRAGFERQLDATYLFATPAEAGAFMRDPAMAQTMARIAEFSYAKGLLGNGATSAGAVGMAFADGSRYGDANNVKLRFDDQYLRLAAAGQL</sequence>
<dbReference type="NCBIfam" id="TIGR03427">
    <property type="entry name" value="ABC_peri_uca"/>
    <property type="match status" value="1"/>
</dbReference>
<reference evidence="5 6" key="1">
    <citation type="submission" date="2021-02" db="EMBL/GenBank/DDBJ databases">
        <authorList>
            <person name="Lee D.-H."/>
        </authorList>
    </citation>
    <scope>NUCLEOTIDE SEQUENCE [LARGE SCALE GENOMIC DNA]</scope>
    <source>
        <strain evidence="5 6">UL073</strain>
    </source>
</reference>
<name>A0ABS2IJV0_9GAMM</name>
<feature type="domain" description="SsuA/THI5-like" evidence="4">
    <location>
        <begin position="59"/>
        <end position="239"/>
    </location>
</feature>
<evidence type="ECO:0000256" key="2">
    <source>
        <dbReference type="ARBA" id="ARBA00010742"/>
    </source>
</evidence>
<accession>A0ABS2IJV0</accession>
<keyword evidence="6" id="KW-1185">Reference proteome</keyword>
<dbReference type="EMBL" id="JAFEUP010000007">
    <property type="protein sequence ID" value="MBM7063340.1"/>
    <property type="molecule type" value="Genomic_DNA"/>
</dbReference>
<dbReference type="Pfam" id="PF09084">
    <property type="entry name" value="NMT1"/>
    <property type="match status" value="1"/>
</dbReference>
<dbReference type="SUPFAM" id="SSF53850">
    <property type="entry name" value="Periplasmic binding protein-like II"/>
    <property type="match status" value="1"/>
</dbReference>
<evidence type="ECO:0000313" key="5">
    <source>
        <dbReference type="EMBL" id="MBM7063340.1"/>
    </source>
</evidence>
<comment type="subcellular location">
    <subcellularLocation>
        <location evidence="1">Periplasm</location>
    </subcellularLocation>
</comment>
<evidence type="ECO:0000313" key="6">
    <source>
        <dbReference type="Proteomes" id="UP000717995"/>
    </source>
</evidence>
<proteinExistence type="inferred from homology"/>